<evidence type="ECO:0000256" key="3">
    <source>
        <dbReference type="SAM" id="SignalP"/>
    </source>
</evidence>
<feature type="region of interest" description="Disordered" evidence="2">
    <location>
        <begin position="51"/>
        <end position="73"/>
    </location>
</feature>
<protein>
    <recommendedName>
        <fullName evidence="6">YbgF trimerisation domain-containing protein</fullName>
    </recommendedName>
</protein>
<dbReference type="EMBL" id="JAAGBB010000125">
    <property type="protein sequence ID" value="MBR0669475.1"/>
    <property type="molecule type" value="Genomic_DNA"/>
</dbReference>
<proteinExistence type="predicted"/>
<reference evidence="5" key="1">
    <citation type="journal article" date="2021" name="Syst. Appl. Microbiol.">
        <title>Roseomonas hellenica sp. nov., isolated from roots of wild-growing Alkanna tinctoria.</title>
        <authorList>
            <person name="Rat A."/>
            <person name="Naranjo H.D."/>
            <person name="Lebbe L."/>
            <person name="Cnockaert M."/>
            <person name="Krigas N."/>
            <person name="Grigoriadou K."/>
            <person name="Maloupa E."/>
            <person name="Willems A."/>
        </authorList>
    </citation>
    <scope>NUCLEOTIDE SEQUENCE [LARGE SCALE GENOMIC DNA]</scope>
    <source>
        <strain evidence="5">LMG 31523</strain>
    </source>
</reference>
<comment type="caution">
    <text evidence="4">The sequence shown here is derived from an EMBL/GenBank/DDBJ whole genome shotgun (WGS) entry which is preliminary data.</text>
</comment>
<gene>
    <name evidence="4" type="ORF">GXW71_34350</name>
</gene>
<feature type="non-terminal residue" evidence="4">
    <location>
        <position position="167"/>
    </location>
</feature>
<organism evidence="4 5">
    <name type="scientific">Plastoroseomonas hellenica</name>
    <dbReference type="NCBI Taxonomy" id="2687306"/>
    <lineage>
        <taxon>Bacteria</taxon>
        <taxon>Pseudomonadati</taxon>
        <taxon>Pseudomonadota</taxon>
        <taxon>Alphaproteobacteria</taxon>
        <taxon>Acetobacterales</taxon>
        <taxon>Acetobacteraceae</taxon>
        <taxon>Plastoroseomonas</taxon>
    </lineage>
</organism>
<feature type="chain" id="PRO_5047526942" description="YbgF trimerisation domain-containing protein" evidence="3">
    <location>
        <begin position="26"/>
        <end position="167"/>
    </location>
</feature>
<evidence type="ECO:0000313" key="5">
    <source>
        <dbReference type="Proteomes" id="UP001196870"/>
    </source>
</evidence>
<feature type="signal peptide" evidence="3">
    <location>
        <begin position="1"/>
        <end position="25"/>
    </location>
</feature>
<keyword evidence="1" id="KW-0175">Coiled coil</keyword>
<dbReference type="Proteomes" id="UP001196870">
    <property type="component" value="Unassembled WGS sequence"/>
</dbReference>
<feature type="region of interest" description="Disordered" evidence="2">
    <location>
        <begin position="121"/>
        <end position="167"/>
    </location>
</feature>
<dbReference type="Gene3D" id="1.20.5.1700">
    <property type="match status" value="1"/>
</dbReference>
<evidence type="ECO:0000313" key="4">
    <source>
        <dbReference type="EMBL" id="MBR0669475.1"/>
    </source>
</evidence>
<keyword evidence="5" id="KW-1185">Reference proteome</keyword>
<sequence length="167" mass="17690">MPHPTRILAVALLGCALLAPTAARAQMDSREGIALQNQLLELRRDLDQLRRGGSSLGAPVAPPPRGAPAGSGELVGALVGRVGELEEEVRRLRGRAQEAEFRNQQLTQDIEKLRGDLEFRLDALEGGRGGARPQQRGDARPQPPQPPAGSQNLGQQPAQPQPAAASA</sequence>
<keyword evidence="3" id="KW-0732">Signal</keyword>
<evidence type="ECO:0000256" key="2">
    <source>
        <dbReference type="SAM" id="MobiDB-lite"/>
    </source>
</evidence>
<accession>A0ABS5FA87</accession>
<evidence type="ECO:0000256" key="1">
    <source>
        <dbReference type="SAM" id="Coils"/>
    </source>
</evidence>
<feature type="compositionally biased region" description="Low complexity" evidence="2">
    <location>
        <begin position="155"/>
        <end position="167"/>
    </location>
</feature>
<feature type="coiled-coil region" evidence="1">
    <location>
        <begin position="82"/>
        <end position="116"/>
    </location>
</feature>
<name>A0ABS5FA87_9PROT</name>
<evidence type="ECO:0008006" key="6">
    <source>
        <dbReference type="Google" id="ProtNLM"/>
    </source>
</evidence>